<organism evidence="2 3">
    <name type="scientific">Mycena maculata</name>
    <dbReference type="NCBI Taxonomy" id="230809"/>
    <lineage>
        <taxon>Eukaryota</taxon>
        <taxon>Fungi</taxon>
        <taxon>Dikarya</taxon>
        <taxon>Basidiomycota</taxon>
        <taxon>Agaricomycotina</taxon>
        <taxon>Agaricomycetes</taxon>
        <taxon>Agaricomycetidae</taxon>
        <taxon>Agaricales</taxon>
        <taxon>Marasmiineae</taxon>
        <taxon>Mycenaceae</taxon>
        <taxon>Mycena</taxon>
    </lineage>
</organism>
<protein>
    <submittedName>
        <fullName evidence="2">Uncharacterized protein</fullName>
    </submittedName>
</protein>
<dbReference type="Proteomes" id="UP001215280">
    <property type="component" value="Unassembled WGS sequence"/>
</dbReference>
<feature type="compositionally biased region" description="Polar residues" evidence="1">
    <location>
        <begin position="236"/>
        <end position="245"/>
    </location>
</feature>
<evidence type="ECO:0000313" key="2">
    <source>
        <dbReference type="EMBL" id="KAJ7731451.1"/>
    </source>
</evidence>
<evidence type="ECO:0000256" key="1">
    <source>
        <dbReference type="SAM" id="MobiDB-lite"/>
    </source>
</evidence>
<reference evidence="2" key="1">
    <citation type="submission" date="2023-03" db="EMBL/GenBank/DDBJ databases">
        <title>Massive genome expansion in bonnet fungi (Mycena s.s.) driven by repeated elements and novel gene families across ecological guilds.</title>
        <authorList>
            <consortium name="Lawrence Berkeley National Laboratory"/>
            <person name="Harder C.B."/>
            <person name="Miyauchi S."/>
            <person name="Viragh M."/>
            <person name="Kuo A."/>
            <person name="Thoen E."/>
            <person name="Andreopoulos B."/>
            <person name="Lu D."/>
            <person name="Skrede I."/>
            <person name="Drula E."/>
            <person name="Henrissat B."/>
            <person name="Morin E."/>
            <person name="Kohler A."/>
            <person name="Barry K."/>
            <person name="LaButti K."/>
            <person name="Morin E."/>
            <person name="Salamov A."/>
            <person name="Lipzen A."/>
            <person name="Mereny Z."/>
            <person name="Hegedus B."/>
            <person name="Baldrian P."/>
            <person name="Stursova M."/>
            <person name="Weitz H."/>
            <person name="Taylor A."/>
            <person name="Grigoriev I.V."/>
            <person name="Nagy L.G."/>
            <person name="Martin F."/>
            <person name="Kauserud H."/>
        </authorList>
    </citation>
    <scope>NUCLEOTIDE SEQUENCE</scope>
    <source>
        <strain evidence="2">CBHHK188m</strain>
    </source>
</reference>
<gene>
    <name evidence="2" type="ORF">DFH07DRAFT_781275</name>
</gene>
<sequence length="281" mass="29755">MTQRGSPPPAEAPTPEPLPEPVPMLALRPLPDPPRWVSVLVLEEAGTEHMAVDVPSTEMGSLLPVRVRRHDPEAGGPPIRARKNPTLVPASATTGVGGFNTYCGSVFPVIPVPSLPSIPSVIAVPRLDLRVLTSARGSRRTPLTNPPRFRPCSVIHWYPISALGTSTAMSCFAPSRSSRYTLKNGSWVGTTAYRARSNAREFVSCCTCAARDGGTGRGLSPSNGPLLGGGRAPGYLQTSSGSSADGQRIIGGRAADRRRIVRRRNFGGPEISGFGLHFSFG</sequence>
<name>A0AAD7HZA4_9AGAR</name>
<dbReference type="AlphaFoldDB" id="A0AAD7HZA4"/>
<keyword evidence="3" id="KW-1185">Reference proteome</keyword>
<feature type="region of interest" description="Disordered" evidence="1">
    <location>
        <begin position="215"/>
        <end position="251"/>
    </location>
</feature>
<feature type="compositionally biased region" description="Pro residues" evidence="1">
    <location>
        <begin position="1"/>
        <end position="22"/>
    </location>
</feature>
<proteinExistence type="predicted"/>
<accession>A0AAD7HZA4</accession>
<dbReference type="EMBL" id="JARJLG010000183">
    <property type="protein sequence ID" value="KAJ7731451.1"/>
    <property type="molecule type" value="Genomic_DNA"/>
</dbReference>
<comment type="caution">
    <text evidence="2">The sequence shown here is derived from an EMBL/GenBank/DDBJ whole genome shotgun (WGS) entry which is preliminary data.</text>
</comment>
<feature type="region of interest" description="Disordered" evidence="1">
    <location>
        <begin position="1"/>
        <end position="24"/>
    </location>
</feature>
<evidence type="ECO:0000313" key="3">
    <source>
        <dbReference type="Proteomes" id="UP001215280"/>
    </source>
</evidence>